<gene>
    <name evidence="1" type="ORF">CUJ83_02680</name>
</gene>
<proteinExistence type="predicted"/>
<accession>A0AAP2RBC2</accession>
<reference evidence="1 2" key="1">
    <citation type="submission" date="2017-11" db="EMBL/GenBank/DDBJ databases">
        <title>Isolation and Characterization of Family Methanocellaceae Species from Potential Methane Hydrate Area Offshore Southwestern Taiwan.</title>
        <authorList>
            <person name="Zhang W.-L."/>
            <person name="Chen W.-C."/>
            <person name="Lai M.-C."/>
            <person name="Chen S.-C."/>
        </authorList>
    </citation>
    <scope>NUCLEOTIDE SEQUENCE [LARGE SCALE GENOMIC DNA]</scope>
    <source>
        <strain evidence="1 2">CWC-04</strain>
    </source>
</reference>
<dbReference type="AlphaFoldDB" id="A0AAP2RBC2"/>
<organism evidence="1 2">
    <name type="scientific">Methanooceanicella nereidis</name>
    <dbReference type="NCBI Taxonomy" id="2052831"/>
    <lineage>
        <taxon>Archaea</taxon>
        <taxon>Methanobacteriati</taxon>
        <taxon>Methanobacteriota</taxon>
        <taxon>Stenosarchaea group</taxon>
        <taxon>Methanomicrobia</taxon>
        <taxon>Methanocellales</taxon>
        <taxon>Methanocellaceae</taxon>
        <taxon>Methanooceanicella</taxon>
    </lineage>
</organism>
<keyword evidence="2" id="KW-1185">Reference proteome</keyword>
<evidence type="ECO:0000313" key="2">
    <source>
        <dbReference type="Proteomes" id="UP001320159"/>
    </source>
</evidence>
<dbReference type="RefSeq" id="WP_230740351.1">
    <property type="nucleotide sequence ID" value="NZ_PGCK01000002.1"/>
</dbReference>
<name>A0AAP2RBC2_9EURY</name>
<dbReference type="EMBL" id="PGCK01000002">
    <property type="protein sequence ID" value="MCD1293902.1"/>
    <property type="molecule type" value="Genomic_DNA"/>
</dbReference>
<dbReference type="Proteomes" id="UP001320159">
    <property type="component" value="Unassembled WGS sequence"/>
</dbReference>
<sequence>MSTLKKSAVLTMLVVLLIAFNIPASAQTTGISSSNVAQTQAVAATSAVSTAAAPIAAPAAAPIAAPIAATTAAAGFGPFGGAYFPFNWGFAPFGVGCFPFNYALGGGLSPFGLCWNKFSPCFGTGCGGFFSPCFLGGCGAGLSYLAAPFILGTGSVGGFGWALSPWAFGLGGCTKSAPLYFGSHGFGFPFTIGCGRVAFTPAICAAAPFILGTGSVGGFGWALSPWAFGLGGCTKSAPLYFGSHGFGFPFTIGCGRVAFTPPSIC</sequence>
<evidence type="ECO:0000313" key="1">
    <source>
        <dbReference type="EMBL" id="MCD1293902.1"/>
    </source>
</evidence>
<comment type="caution">
    <text evidence="1">The sequence shown here is derived from an EMBL/GenBank/DDBJ whole genome shotgun (WGS) entry which is preliminary data.</text>
</comment>
<protein>
    <submittedName>
        <fullName evidence="1">Uncharacterized protein</fullName>
    </submittedName>
</protein>